<dbReference type="InterPro" id="IPR037515">
    <property type="entry name" value="Rib-P_diPkinase_bac"/>
</dbReference>
<feature type="binding site" evidence="9">
    <location>
        <position position="134"/>
    </location>
    <ligand>
        <name>Mg(2+)</name>
        <dbReference type="ChEBI" id="CHEBI:18420"/>
    </ligand>
</feature>
<evidence type="ECO:0000256" key="6">
    <source>
        <dbReference type="ARBA" id="ARBA00022840"/>
    </source>
</evidence>
<name>A0ABV2JAW7_9FIRM</name>
<comment type="similarity">
    <text evidence="9">Belongs to the ribose-phosphate pyrophosphokinase family. Class I subfamily.</text>
</comment>
<accession>A0ABV2JAW7</accession>
<evidence type="ECO:0000256" key="8">
    <source>
        <dbReference type="ARBA" id="ARBA00049535"/>
    </source>
</evidence>
<keyword evidence="9" id="KW-0963">Cytoplasm</keyword>
<feature type="binding site" evidence="9">
    <location>
        <begin position="41"/>
        <end position="43"/>
    </location>
    <ligand>
        <name>ATP</name>
        <dbReference type="ChEBI" id="CHEBI:30616"/>
    </ligand>
</feature>
<evidence type="ECO:0000313" key="11">
    <source>
        <dbReference type="EMBL" id="MET3617953.1"/>
    </source>
</evidence>
<dbReference type="Pfam" id="PF13793">
    <property type="entry name" value="Pribosyltran_N"/>
    <property type="match status" value="1"/>
</dbReference>
<evidence type="ECO:0000256" key="3">
    <source>
        <dbReference type="ARBA" id="ARBA00022727"/>
    </source>
</evidence>
<dbReference type="InterPro" id="IPR029099">
    <property type="entry name" value="Pribosyltran_N"/>
</dbReference>
<feature type="binding site" evidence="9">
    <location>
        <position position="223"/>
    </location>
    <ligand>
        <name>D-ribose 5-phosphate</name>
        <dbReference type="ChEBI" id="CHEBI:78346"/>
    </ligand>
</feature>
<dbReference type="RefSeq" id="WP_354368869.1">
    <property type="nucleotide sequence ID" value="NZ_JBEPMA010000011.1"/>
</dbReference>
<reference evidence="11 12" key="1">
    <citation type="submission" date="2024-06" db="EMBL/GenBank/DDBJ databases">
        <title>Genomic Encyclopedia of Type Strains, Phase IV (KMG-IV): sequencing the most valuable type-strain genomes for metagenomic binning, comparative biology and taxonomic classification.</title>
        <authorList>
            <person name="Goeker M."/>
        </authorList>
    </citation>
    <scope>NUCLEOTIDE SEQUENCE [LARGE SCALE GENOMIC DNA]</scope>
    <source>
        <strain evidence="11 12">DSM 21460</strain>
    </source>
</reference>
<dbReference type="EC" id="2.7.6.1" evidence="9"/>
<dbReference type="Gene3D" id="3.40.50.2020">
    <property type="match status" value="2"/>
</dbReference>
<keyword evidence="2 9" id="KW-0479">Metal-binding</keyword>
<organism evidence="11 12">
    <name type="scientific">Peptoniphilus olsenii</name>
    <dbReference type="NCBI Taxonomy" id="411570"/>
    <lineage>
        <taxon>Bacteria</taxon>
        <taxon>Bacillati</taxon>
        <taxon>Bacillota</taxon>
        <taxon>Tissierellia</taxon>
        <taxon>Tissierellales</taxon>
        <taxon>Peptoniphilaceae</taxon>
        <taxon>Peptoniphilus</taxon>
    </lineage>
</organism>
<protein>
    <recommendedName>
        <fullName evidence="9">Ribose-phosphate pyrophosphokinase</fullName>
        <shortName evidence="9">RPPK</shortName>
        <ecNumber evidence="9">2.7.6.1</ecNumber>
    </recommendedName>
    <alternativeName>
        <fullName evidence="9">5-phospho-D-ribosyl alpha-1-diphosphate synthase</fullName>
    </alternativeName>
    <alternativeName>
        <fullName evidence="9">Phosphoribosyl diphosphate synthase</fullName>
    </alternativeName>
    <alternativeName>
        <fullName evidence="9">Phosphoribosyl pyrophosphate synthase</fullName>
        <shortName evidence="9">P-Rib-PP synthase</shortName>
        <shortName evidence="9">PRPP synthase</shortName>
        <shortName evidence="9">PRPPase</shortName>
    </alternativeName>
</protein>
<comment type="caution">
    <text evidence="11">The sequence shown here is derived from an EMBL/GenBank/DDBJ whole genome shotgun (WGS) entry which is preliminary data.</text>
</comment>
<keyword evidence="4 9" id="KW-0547">Nucleotide-binding</keyword>
<dbReference type="PANTHER" id="PTHR10210">
    <property type="entry name" value="RIBOSE-PHOSPHATE DIPHOSPHOKINASE FAMILY MEMBER"/>
    <property type="match status" value="1"/>
</dbReference>
<sequence length="316" mass="34240">MSTVNGDIVVFTGNSNHSLVDKITENLGIEKGACKVSTFSDGEISIDIGISVRGKDAFIIQSTSAPVNDNLMELLILIDALKRASAGRINAVIPYYGYARQDRKTKAREPITSKLVADLLTRAGADRVVAMDLHAGQIQGYFDIPVDHLTAVPYLARYFKDIVKEDDFVVVSPDLGGVTRTRKFANELNLPIAIIEKRRPKANVSEVMNIIGDVDGKSAILVDDIADTAGTITQAADALRKRGAKYVYGAATHGVLSGPAIERIKKSSLEKFVITDTIELSEEKKIDKIDIVSVAPIFASAIKRINTSTSVSEMFD</sequence>
<comment type="catalytic activity">
    <reaction evidence="8 9">
        <text>D-ribose 5-phosphate + ATP = 5-phospho-alpha-D-ribose 1-diphosphate + AMP + H(+)</text>
        <dbReference type="Rhea" id="RHEA:15609"/>
        <dbReference type="ChEBI" id="CHEBI:15378"/>
        <dbReference type="ChEBI" id="CHEBI:30616"/>
        <dbReference type="ChEBI" id="CHEBI:58017"/>
        <dbReference type="ChEBI" id="CHEBI:78346"/>
        <dbReference type="ChEBI" id="CHEBI:456215"/>
        <dbReference type="EC" id="2.7.6.1"/>
    </reaction>
</comment>
<dbReference type="GO" id="GO:0004749">
    <property type="term" value="F:ribose phosphate diphosphokinase activity"/>
    <property type="evidence" value="ECO:0007669"/>
    <property type="project" value="UniProtKB-EC"/>
</dbReference>
<dbReference type="InterPro" id="IPR000842">
    <property type="entry name" value="PRib_PP_synth_CS"/>
</dbReference>
<feature type="domain" description="Ribose-phosphate pyrophosphokinase N-terminal" evidence="10">
    <location>
        <begin position="8"/>
        <end position="124"/>
    </location>
</feature>
<feature type="binding site" evidence="9">
    <location>
        <position position="199"/>
    </location>
    <ligand>
        <name>D-ribose 5-phosphate</name>
        <dbReference type="ChEBI" id="CHEBI:78346"/>
    </ligand>
</feature>
<keyword evidence="5 9" id="KW-0418">Kinase</keyword>
<evidence type="ECO:0000313" key="12">
    <source>
        <dbReference type="Proteomes" id="UP001549162"/>
    </source>
</evidence>
<dbReference type="EMBL" id="JBEPMA010000011">
    <property type="protein sequence ID" value="MET3617953.1"/>
    <property type="molecule type" value="Genomic_DNA"/>
</dbReference>
<keyword evidence="7 9" id="KW-0460">Magnesium</keyword>
<dbReference type="InterPro" id="IPR005946">
    <property type="entry name" value="Rib-P_diPkinase"/>
</dbReference>
<feature type="active site" evidence="9">
    <location>
        <position position="197"/>
    </location>
</feature>
<comment type="function">
    <text evidence="9">Involved in the biosynthesis of the central metabolite phospho-alpha-D-ribosyl-1-pyrophosphate (PRPP) via the transfer of pyrophosphoryl group from ATP to 1-hydroxyl of ribose-5-phosphate (Rib-5-P).</text>
</comment>
<evidence type="ECO:0000256" key="9">
    <source>
        <dbReference type="HAMAP-Rule" id="MF_00583"/>
    </source>
</evidence>
<evidence type="ECO:0000256" key="2">
    <source>
        <dbReference type="ARBA" id="ARBA00022723"/>
    </source>
</evidence>
<dbReference type="PANTHER" id="PTHR10210:SF41">
    <property type="entry name" value="RIBOSE-PHOSPHATE PYROPHOSPHOKINASE 1, CHLOROPLASTIC"/>
    <property type="match status" value="1"/>
</dbReference>
<comment type="pathway">
    <text evidence="9">Metabolic intermediate biosynthesis; 5-phospho-alpha-D-ribose 1-diphosphate biosynthesis; 5-phospho-alpha-D-ribose 1-diphosphate from D-ribose 5-phosphate (route I): step 1/1.</text>
</comment>
<keyword evidence="12" id="KW-1185">Reference proteome</keyword>
<dbReference type="NCBIfam" id="NF002320">
    <property type="entry name" value="PRK01259.1"/>
    <property type="match status" value="1"/>
</dbReference>
<dbReference type="HAMAP" id="MF_00583_B">
    <property type="entry name" value="RibP_PPkinase_B"/>
    <property type="match status" value="1"/>
</dbReference>
<comment type="subunit">
    <text evidence="9">Homohexamer.</text>
</comment>
<keyword evidence="1 9" id="KW-0808">Transferase</keyword>
<keyword evidence="3 9" id="KW-0545">Nucleotide biosynthesis</keyword>
<comment type="cofactor">
    <cofactor evidence="9">
        <name>Mg(2+)</name>
        <dbReference type="ChEBI" id="CHEBI:18420"/>
    </cofactor>
    <text evidence="9">Binds 2 Mg(2+) ions per subunit.</text>
</comment>
<dbReference type="InterPro" id="IPR000836">
    <property type="entry name" value="PRTase_dom"/>
</dbReference>
<evidence type="ECO:0000256" key="7">
    <source>
        <dbReference type="ARBA" id="ARBA00022842"/>
    </source>
</evidence>
<dbReference type="Pfam" id="PF14572">
    <property type="entry name" value="Pribosyl_synth"/>
    <property type="match status" value="1"/>
</dbReference>
<gene>
    <name evidence="9" type="primary">prs</name>
    <name evidence="11" type="ORF">ABID14_001588</name>
</gene>
<feature type="binding site" evidence="9">
    <location>
        <begin position="100"/>
        <end position="101"/>
    </location>
    <ligand>
        <name>ATP</name>
        <dbReference type="ChEBI" id="CHEBI:30616"/>
    </ligand>
</feature>
<dbReference type="PROSITE" id="PS00114">
    <property type="entry name" value="PRPP_SYNTHASE"/>
    <property type="match status" value="1"/>
</dbReference>
<evidence type="ECO:0000256" key="5">
    <source>
        <dbReference type="ARBA" id="ARBA00022777"/>
    </source>
</evidence>
<evidence type="ECO:0000256" key="1">
    <source>
        <dbReference type="ARBA" id="ARBA00022679"/>
    </source>
</evidence>
<evidence type="ECO:0000256" key="4">
    <source>
        <dbReference type="ARBA" id="ARBA00022741"/>
    </source>
</evidence>
<dbReference type="Proteomes" id="UP001549162">
    <property type="component" value="Unassembled WGS sequence"/>
</dbReference>
<dbReference type="SUPFAM" id="SSF53271">
    <property type="entry name" value="PRTase-like"/>
    <property type="match status" value="1"/>
</dbReference>
<dbReference type="CDD" id="cd06223">
    <property type="entry name" value="PRTases_typeI"/>
    <property type="match status" value="1"/>
</dbReference>
<comment type="subcellular location">
    <subcellularLocation>
        <location evidence="9">Cytoplasm</location>
    </subcellularLocation>
</comment>
<dbReference type="SMART" id="SM01400">
    <property type="entry name" value="Pribosyltran_N"/>
    <property type="match status" value="1"/>
</dbReference>
<dbReference type="NCBIfam" id="TIGR01251">
    <property type="entry name" value="ribP_PPkin"/>
    <property type="match status" value="1"/>
</dbReference>
<proteinExistence type="inferred from homology"/>
<evidence type="ECO:0000259" key="10">
    <source>
        <dbReference type="Pfam" id="PF13793"/>
    </source>
</evidence>
<dbReference type="InterPro" id="IPR029057">
    <property type="entry name" value="PRTase-like"/>
</dbReference>
<keyword evidence="6 9" id="KW-0067">ATP-binding</keyword>
<feature type="binding site" evidence="9">
    <location>
        <begin position="227"/>
        <end position="231"/>
    </location>
    <ligand>
        <name>D-ribose 5-phosphate</name>
        <dbReference type="ChEBI" id="CHEBI:78346"/>
    </ligand>
</feature>
<feature type="binding site" evidence="9">
    <location>
        <position position="174"/>
    </location>
    <ligand>
        <name>Mg(2+)</name>
        <dbReference type="ChEBI" id="CHEBI:18420"/>
    </ligand>
</feature>